<dbReference type="AlphaFoldDB" id="A0AAV4PKR3"/>
<dbReference type="Proteomes" id="UP001054837">
    <property type="component" value="Unassembled WGS sequence"/>
</dbReference>
<proteinExistence type="predicted"/>
<gene>
    <name evidence="1" type="ORF">CDAR_5511</name>
</gene>
<name>A0AAV4PKR3_9ARAC</name>
<evidence type="ECO:0000313" key="1">
    <source>
        <dbReference type="EMBL" id="GIX98207.1"/>
    </source>
</evidence>
<accession>A0AAV4PKR3</accession>
<comment type="caution">
    <text evidence="1">The sequence shown here is derived from an EMBL/GenBank/DDBJ whole genome shotgun (WGS) entry which is preliminary data.</text>
</comment>
<evidence type="ECO:0000313" key="2">
    <source>
        <dbReference type="Proteomes" id="UP001054837"/>
    </source>
</evidence>
<reference evidence="1 2" key="1">
    <citation type="submission" date="2021-06" db="EMBL/GenBank/DDBJ databases">
        <title>Caerostris darwini draft genome.</title>
        <authorList>
            <person name="Kono N."/>
            <person name="Arakawa K."/>
        </authorList>
    </citation>
    <scope>NUCLEOTIDE SEQUENCE [LARGE SCALE GENOMIC DNA]</scope>
</reference>
<protein>
    <submittedName>
        <fullName evidence="1">Uncharacterized protein</fullName>
    </submittedName>
</protein>
<sequence>MHSTNFEGTFTNSLHENDKSPVIKSRKCTFTVIPAAIRVTDVSVYALCLPQQLLHVKLHWCTLSHTKELSGSGKNTSKYEGEICADQEVAKQLMALYLPPGRVVYCFYSQAVISALSSNRLPATSPVPLKAGGIAHHSLDSKDWTRLDMYRLNHRLD</sequence>
<keyword evidence="2" id="KW-1185">Reference proteome</keyword>
<dbReference type="EMBL" id="BPLQ01003124">
    <property type="protein sequence ID" value="GIX98207.1"/>
    <property type="molecule type" value="Genomic_DNA"/>
</dbReference>
<organism evidence="1 2">
    <name type="scientific">Caerostris darwini</name>
    <dbReference type="NCBI Taxonomy" id="1538125"/>
    <lineage>
        <taxon>Eukaryota</taxon>
        <taxon>Metazoa</taxon>
        <taxon>Ecdysozoa</taxon>
        <taxon>Arthropoda</taxon>
        <taxon>Chelicerata</taxon>
        <taxon>Arachnida</taxon>
        <taxon>Araneae</taxon>
        <taxon>Araneomorphae</taxon>
        <taxon>Entelegynae</taxon>
        <taxon>Araneoidea</taxon>
        <taxon>Araneidae</taxon>
        <taxon>Caerostris</taxon>
    </lineage>
</organism>